<dbReference type="PANTHER" id="PTHR44845">
    <property type="entry name" value="CARRIER DOMAIN-CONTAINING PROTEIN"/>
    <property type="match status" value="1"/>
</dbReference>
<evidence type="ECO:0000313" key="4">
    <source>
        <dbReference type="EMBL" id="KAJ7045268.1"/>
    </source>
</evidence>
<evidence type="ECO:0000313" key="5">
    <source>
        <dbReference type="Proteomes" id="UP001218188"/>
    </source>
</evidence>
<dbReference type="InterPro" id="IPR013120">
    <property type="entry name" value="FAR_NAD-bd"/>
</dbReference>
<feature type="domain" description="Thioester reductase (TE)" evidence="3">
    <location>
        <begin position="44"/>
        <end position="281"/>
    </location>
</feature>
<protein>
    <submittedName>
        <fullName evidence="4">Male sterility protein-domain-containing protein</fullName>
    </submittedName>
</protein>
<evidence type="ECO:0000259" key="3">
    <source>
        <dbReference type="Pfam" id="PF07993"/>
    </source>
</evidence>
<gene>
    <name evidence="4" type="ORF">C8F04DRAFT_1344064</name>
</gene>
<dbReference type="Pfam" id="PF07993">
    <property type="entry name" value="NAD_binding_4"/>
    <property type="match status" value="1"/>
</dbReference>
<dbReference type="PANTHER" id="PTHR44845:SF1">
    <property type="entry name" value="L-2-AMINOADIPATE REDUCTASE"/>
    <property type="match status" value="1"/>
</dbReference>
<reference evidence="4" key="1">
    <citation type="submission" date="2023-03" db="EMBL/GenBank/DDBJ databases">
        <title>Massive genome expansion in bonnet fungi (Mycena s.s.) driven by repeated elements and novel gene families across ecological guilds.</title>
        <authorList>
            <consortium name="Lawrence Berkeley National Laboratory"/>
            <person name="Harder C.B."/>
            <person name="Miyauchi S."/>
            <person name="Viragh M."/>
            <person name="Kuo A."/>
            <person name="Thoen E."/>
            <person name="Andreopoulos B."/>
            <person name="Lu D."/>
            <person name="Skrede I."/>
            <person name="Drula E."/>
            <person name="Henrissat B."/>
            <person name="Morin E."/>
            <person name="Kohler A."/>
            <person name="Barry K."/>
            <person name="LaButti K."/>
            <person name="Morin E."/>
            <person name="Salamov A."/>
            <person name="Lipzen A."/>
            <person name="Mereny Z."/>
            <person name="Hegedus B."/>
            <person name="Baldrian P."/>
            <person name="Stursova M."/>
            <person name="Weitz H."/>
            <person name="Taylor A."/>
            <person name="Grigoriev I.V."/>
            <person name="Nagy L.G."/>
            <person name="Martin F."/>
            <person name="Kauserud H."/>
        </authorList>
    </citation>
    <scope>NUCLEOTIDE SEQUENCE</scope>
    <source>
        <strain evidence="4">CBHHK200</strain>
    </source>
</reference>
<dbReference type="SUPFAM" id="SSF51735">
    <property type="entry name" value="NAD(P)-binding Rossmann-fold domains"/>
    <property type="match status" value="1"/>
</dbReference>
<sequence>MVANGTDEGKNTIIEEMIAKYSEGFDGGMVDRETKASTRAVVLLTGSTGGLGTHLLQILLDLASVRRIYAFNRRGRAPLAERQKAAFLDRGLDAKLLSSDKLVYLEGDTTSQNLGLPLDVWTEVRDMITIVIHNAWMLDFNKTMSSFEPHVKGTRNLIDLARQGANNSGVRFMFTSSVGTGLGWDSNRGPFPEELQLTADAAIGSGYSESKCVSERILAASGLEATSFRIGQITGSSSNGAWATTDWVPAFVKSSIALGNFPSDPFGVVAWLPPEAIAKAIIGVGLSAEEYTSPSSLSYIRGSSAEKPSFAINLVHPRPVAWDVVISSMAGELPLIPFVNWVQQLQVRSVGATVKDIENIPAIKLLGFFKTMSDGAANVEFSTAKAQATSESMRLLKPLSEEDVQRWMNYWREKMFLNCLQ</sequence>
<evidence type="ECO:0000256" key="1">
    <source>
        <dbReference type="ARBA" id="ARBA00022450"/>
    </source>
</evidence>
<dbReference type="Proteomes" id="UP001218188">
    <property type="component" value="Unassembled WGS sequence"/>
</dbReference>
<dbReference type="AlphaFoldDB" id="A0AAD6TFV0"/>
<keyword evidence="1" id="KW-0596">Phosphopantetheine</keyword>
<dbReference type="EMBL" id="JARJCM010000005">
    <property type="protein sequence ID" value="KAJ7045268.1"/>
    <property type="molecule type" value="Genomic_DNA"/>
</dbReference>
<comment type="caution">
    <text evidence="4">The sequence shown here is derived from an EMBL/GenBank/DDBJ whole genome shotgun (WGS) entry which is preliminary data.</text>
</comment>
<dbReference type="Gene3D" id="3.40.50.720">
    <property type="entry name" value="NAD(P)-binding Rossmann-like Domain"/>
    <property type="match status" value="1"/>
</dbReference>
<name>A0AAD6TFV0_9AGAR</name>
<dbReference type="InterPro" id="IPR036291">
    <property type="entry name" value="NAD(P)-bd_dom_sf"/>
</dbReference>
<keyword evidence="2" id="KW-0597">Phosphoprotein</keyword>
<keyword evidence="5" id="KW-1185">Reference proteome</keyword>
<accession>A0AAD6TFV0</accession>
<organism evidence="4 5">
    <name type="scientific">Mycena alexandri</name>
    <dbReference type="NCBI Taxonomy" id="1745969"/>
    <lineage>
        <taxon>Eukaryota</taxon>
        <taxon>Fungi</taxon>
        <taxon>Dikarya</taxon>
        <taxon>Basidiomycota</taxon>
        <taxon>Agaricomycotina</taxon>
        <taxon>Agaricomycetes</taxon>
        <taxon>Agaricomycetidae</taxon>
        <taxon>Agaricales</taxon>
        <taxon>Marasmiineae</taxon>
        <taxon>Mycenaceae</taxon>
        <taxon>Mycena</taxon>
    </lineage>
</organism>
<evidence type="ECO:0000256" key="2">
    <source>
        <dbReference type="ARBA" id="ARBA00022553"/>
    </source>
</evidence>
<proteinExistence type="predicted"/>